<keyword evidence="2" id="KW-1185">Reference proteome</keyword>
<accession>A0A315ZW66</accession>
<sequence>MITERYATSFFGLDAEYYTAEAIANIWEVTADKIYEESNIYVSGSIYAGHSVTPETQGDISGSVMFSVISTRSPVEIESEAEYWNAYKEVTEQVRGRLGNPYMTITKETIDFFYFRKV</sequence>
<organism evidence="1 2">
    <name type="scientific">Faecalicatena contorta</name>
    <dbReference type="NCBI Taxonomy" id="39482"/>
    <lineage>
        <taxon>Bacteria</taxon>
        <taxon>Bacillati</taxon>
        <taxon>Bacillota</taxon>
        <taxon>Clostridia</taxon>
        <taxon>Lachnospirales</taxon>
        <taxon>Lachnospiraceae</taxon>
        <taxon>Faecalicatena</taxon>
    </lineage>
</organism>
<evidence type="ECO:0000313" key="2">
    <source>
        <dbReference type="Proteomes" id="UP000254051"/>
    </source>
</evidence>
<evidence type="ECO:0000313" key="1">
    <source>
        <dbReference type="EMBL" id="SUQ14493.1"/>
    </source>
</evidence>
<protein>
    <submittedName>
        <fullName evidence="1">Uncharacterized protein</fullName>
    </submittedName>
</protein>
<name>A0A315ZW66_9FIRM</name>
<dbReference type="OrthoDB" id="1937484at2"/>
<dbReference type="AlphaFoldDB" id="A0A315ZW66"/>
<dbReference type="RefSeq" id="WP_109711420.1">
    <property type="nucleotide sequence ID" value="NZ_QGDS01000006.1"/>
</dbReference>
<dbReference type="EMBL" id="UHJJ01000006">
    <property type="protein sequence ID" value="SUQ14493.1"/>
    <property type="molecule type" value="Genomic_DNA"/>
</dbReference>
<proteinExistence type="predicted"/>
<dbReference type="Proteomes" id="UP000254051">
    <property type="component" value="Unassembled WGS sequence"/>
</dbReference>
<gene>
    <name evidence="1" type="ORF">SAMN05216529_106185</name>
</gene>
<reference evidence="2" key="1">
    <citation type="submission" date="2017-07" db="EMBL/GenBank/DDBJ databases">
        <authorList>
            <person name="Varghese N."/>
            <person name="Submissions S."/>
        </authorList>
    </citation>
    <scope>NUCLEOTIDE SEQUENCE [LARGE SCALE GENOMIC DNA]</scope>
    <source>
        <strain evidence="2">NLAE-zl-C134</strain>
    </source>
</reference>